<gene>
    <name evidence="7" type="ORF">P5673_008580</name>
</gene>
<keyword evidence="3" id="KW-0479">Metal-binding</keyword>
<evidence type="ECO:0000256" key="3">
    <source>
        <dbReference type="ARBA" id="ARBA00022723"/>
    </source>
</evidence>
<organism evidence="7 8">
    <name type="scientific">Acropora cervicornis</name>
    <name type="common">Staghorn coral</name>
    <dbReference type="NCBI Taxonomy" id="6130"/>
    <lineage>
        <taxon>Eukaryota</taxon>
        <taxon>Metazoa</taxon>
        <taxon>Cnidaria</taxon>
        <taxon>Anthozoa</taxon>
        <taxon>Hexacorallia</taxon>
        <taxon>Scleractinia</taxon>
        <taxon>Astrocoeniina</taxon>
        <taxon>Acroporidae</taxon>
        <taxon>Acropora</taxon>
    </lineage>
</organism>
<protein>
    <submittedName>
        <fullName evidence="7">Alpha-ketoglutarate-dependent dioxygenase alkB-like protein 6</fullName>
    </submittedName>
</protein>
<comment type="caution">
    <text evidence="7">The sequence shown here is derived from an EMBL/GenBank/DDBJ whole genome shotgun (WGS) entry which is preliminary data.</text>
</comment>
<reference evidence="7" key="1">
    <citation type="journal article" date="2023" name="G3 (Bethesda)">
        <title>Whole genome assembly and annotation of the endangered Caribbean coral Acropora cervicornis.</title>
        <authorList>
            <person name="Selwyn J.D."/>
            <person name="Vollmer S.V."/>
        </authorList>
    </citation>
    <scope>NUCLEOTIDE SEQUENCE</scope>
    <source>
        <strain evidence="7">K2</strain>
    </source>
</reference>
<dbReference type="Gene3D" id="2.60.120.590">
    <property type="entry name" value="Alpha-ketoglutarate-dependent dioxygenase AlkB-like"/>
    <property type="match status" value="1"/>
</dbReference>
<evidence type="ECO:0000313" key="8">
    <source>
        <dbReference type="Proteomes" id="UP001249851"/>
    </source>
</evidence>
<keyword evidence="6" id="KW-0408">Iron</keyword>
<feature type="non-terminal residue" evidence="7">
    <location>
        <position position="73"/>
    </location>
</feature>
<evidence type="ECO:0000256" key="6">
    <source>
        <dbReference type="ARBA" id="ARBA00023004"/>
    </source>
</evidence>
<evidence type="ECO:0000313" key="7">
    <source>
        <dbReference type="EMBL" id="KAK2567718.1"/>
    </source>
</evidence>
<evidence type="ECO:0000256" key="5">
    <source>
        <dbReference type="ARBA" id="ARBA00023002"/>
    </source>
</evidence>
<reference evidence="7" key="2">
    <citation type="journal article" date="2023" name="Science">
        <title>Genomic signatures of disease resistance in endangered staghorn corals.</title>
        <authorList>
            <person name="Vollmer S.V."/>
            <person name="Selwyn J.D."/>
            <person name="Despard B.A."/>
            <person name="Roesel C.L."/>
        </authorList>
    </citation>
    <scope>NUCLEOTIDE SEQUENCE</scope>
    <source>
        <strain evidence="7">K2</strain>
    </source>
</reference>
<evidence type="ECO:0000256" key="4">
    <source>
        <dbReference type="ARBA" id="ARBA00022964"/>
    </source>
</evidence>
<dbReference type="PANTHER" id="PTHR46030">
    <property type="entry name" value="ALPHA-KETOGLUTARATE-DEPENDENT DIOXYGENASE ALKB HOMOLOG 6"/>
    <property type="match status" value="1"/>
</dbReference>
<evidence type="ECO:0000256" key="1">
    <source>
        <dbReference type="ARBA" id="ARBA00001954"/>
    </source>
</evidence>
<name>A0AAD9QUG6_ACRCE</name>
<accession>A0AAD9QUG6</accession>
<dbReference type="InterPro" id="IPR032862">
    <property type="entry name" value="ALKBH6"/>
</dbReference>
<dbReference type="GO" id="GO:0051213">
    <property type="term" value="F:dioxygenase activity"/>
    <property type="evidence" value="ECO:0007669"/>
    <property type="project" value="UniProtKB-KW"/>
</dbReference>
<dbReference type="PANTHER" id="PTHR46030:SF1">
    <property type="entry name" value="ALPHA-KETOGLUTARATE-DEPENDENT DIOXYGENASE ALKB HOMOLOG 6"/>
    <property type="match status" value="1"/>
</dbReference>
<proteinExistence type="inferred from homology"/>
<dbReference type="InterPro" id="IPR037151">
    <property type="entry name" value="AlkB-like_sf"/>
</dbReference>
<dbReference type="GO" id="GO:0005634">
    <property type="term" value="C:nucleus"/>
    <property type="evidence" value="ECO:0007669"/>
    <property type="project" value="TreeGrafter"/>
</dbReference>
<keyword evidence="4 7" id="KW-0223">Dioxygenase</keyword>
<evidence type="ECO:0000256" key="2">
    <source>
        <dbReference type="ARBA" id="ARBA00007879"/>
    </source>
</evidence>
<dbReference type="GO" id="GO:0046872">
    <property type="term" value="F:metal ion binding"/>
    <property type="evidence" value="ECO:0007669"/>
    <property type="project" value="UniProtKB-KW"/>
</dbReference>
<sequence>TYVNKVVALQVFDDIKPNHVLVNEYKPGQGIMRVGNLESCNCAIGDTLQRATRISLTVRNVPKIVKFRLNLGR</sequence>
<comment type="similarity">
    <text evidence="2">Belongs to the alkB family.</text>
</comment>
<comment type="cofactor">
    <cofactor evidence="1">
        <name>Fe(2+)</name>
        <dbReference type="ChEBI" id="CHEBI:29033"/>
    </cofactor>
</comment>
<dbReference type="EMBL" id="JARQWQ010000014">
    <property type="protein sequence ID" value="KAK2567718.1"/>
    <property type="molecule type" value="Genomic_DNA"/>
</dbReference>
<dbReference type="AlphaFoldDB" id="A0AAD9QUG6"/>
<keyword evidence="5" id="KW-0560">Oxidoreductase</keyword>
<dbReference type="Proteomes" id="UP001249851">
    <property type="component" value="Unassembled WGS sequence"/>
</dbReference>
<keyword evidence="8" id="KW-1185">Reference proteome</keyword>